<protein>
    <submittedName>
        <fullName evidence="1">Uncharacterized protein</fullName>
    </submittedName>
</protein>
<evidence type="ECO:0000313" key="1">
    <source>
        <dbReference type="EMBL" id="SIN32786.1"/>
    </source>
</evidence>
<organism evidence="1 2">
    <name type="scientific">Micromonospora cremea</name>
    <dbReference type="NCBI Taxonomy" id="709881"/>
    <lineage>
        <taxon>Bacteria</taxon>
        <taxon>Bacillati</taxon>
        <taxon>Actinomycetota</taxon>
        <taxon>Actinomycetes</taxon>
        <taxon>Micromonosporales</taxon>
        <taxon>Micromonosporaceae</taxon>
        <taxon>Micromonospora</taxon>
    </lineage>
</organism>
<keyword evidence="2" id="KW-1185">Reference proteome</keyword>
<dbReference type="EMBL" id="FSQT01000002">
    <property type="protein sequence ID" value="SIN32786.1"/>
    <property type="molecule type" value="Genomic_DNA"/>
</dbReference>
<reference evidence="2" key="1">
    <citation type="submission" date="2016-12" db="EMBL/GenBank/DDBJ databases">
        <authorList>
            <person name="Varghese N."/>
            <person name="Submissions S."/>
        </authorList>
    </citation>
    <scope>NUCLEOTIDE SEQUENCE [LARGE SCALE GENOMIC DNA]</scope>
    <source>
        <strain evidence="2">DSM 45599</strain>
    </source>
</reference>
<name>A0A1N6AFH1_9ACTN</name>
<dbReference type="STRING" id="709881.SAMN04489832_5441"/>
<sequence>MPAGPPRAEPGTTVVEATERRLPLDYYMLLTKPGDRGPAAAVEGIVVEEFTRHADFSTAGLDSAGWTPSGADWWSSASFSQSMRTDREVLDRVVPASRKRAESVYRELGGGQLPPEAVLRTYFRDHQPIAAAPPLRLGPAHPPPGFHERRVYRVLFAKDLREDQVESLRTLWQSTGDGAPRPPGSVVTGYLDQGGDQFVWVVRRVGREVAWCLDVTVLLRDDSSAAVSATLHELTNVMRQHGLVPAMTDRFS</sequence>
<accession>A0A1N6AFH1</accession>
<dbReference type="Proteomes" id="UP000185124">
    <property type="component" value="Unassembled WGS sequence"/>
</dbReference>
<dbReference type="AlphaFoldDB" id="A0A1N6AFH1"/>
<proteinExistence type="predicted"/>
<evidence type="ECO:0000313" key="2">
    <source>
        <dbReference type="Proteomes" id="UP000185124"/>
    </source>
</evidence>
<gene>
    <name evidence="1" type="ORF">SAMN04489832_5441</name>
</gene>